<dbReference type="InterPro" id="IPR039425">
    <property type="entry name" value="RNA_pol_sigma-70-like"/>
</dbReference>
<dbReference type="Gene3D" id="1.10.10.10">
    <property type="entry name" value="Winged helix-like DNA-binding domain superfamily/Winged helix DNA-binding domain"/>
    <property type="match status" value="1"/>
</dbReference>
<keyword evidence="4" id="KW-0238">DNA-binding</keyword>
<evidence type="ECO:0000259" key="6">
    <source>
        <dbReference type="Pfam" id="PF04542"/>
    </source>
</evidence>
<evidence type="ECO:0000256" key="1">
    <source>
        <dbReference type="ARBA" id="ARBA00010641"/>
    </source>
</evidence>
<evidence type="ECO:0000256" key="4">
    <source>
        <dbReference type="ARBA" id="ARBA00023125"/>
    </source>
</evidence>
<dbReference type="Gene3D" id="1.10.1740.10">
    <property type="match status" value="1"/>
</dbReference>
<dbReference type="InterPro" id="IPR013324">
    <property type="entry name" value="RNA_pol_sigma_r3/r4-like"/>
</dbReference>
<dbReference type="Proteomes" id="UP001518872">
    <property type="component" value="Unassembled WGS sequence"/>
</dbReference>
<dbReference type="InterPro" id="IPR014284">
    <property type="entry name" value="RNA_pol_sigma-70_dom"/>
</dbReference>
<evidence type="ECO:0000313" key="9">
    <source>
        <dbReference type="Proteomes" id="UP001518872"/>
    </source>
</evidence>
<evidence type="ECO:0000313" key="8">
    <source>
        <dbReference type="EMBL" id="MBM7077121.1"/>
    </source>
</evidence>
<dbReference type="PANTHER" id="PTHR43133">
    <property type="entry name" value="RNA POLYMERASE ECF-TYPE SIGMA FACTO"/>
    <property type="match status" value="1"/>
</dbReference>
<comment type="similarity">
    <text evidence="1">Belongs to the sigma-70 factor family. ECF subfamily.</text>
</comment>
<dbReference type="InterPro" id="IPR007630">
    <property type="entry name" value="RNA_pol_sigma70_r4"/>
</dbReference>
<reference evidence="8 9" key="1">
    <citation type="submission" date="2021-02" db="EMBL/GenBank/DDBJ databases">
        <authorList>
            <person name="Ra J.-S."/>
        </authorList>
    </citation>
    <scope>NUCLEOTIDE SEQUENCE [LARGE SCALE GENOMIC DNA]</scope>
    <source>
        <strain evidence="8 9">MMS20-R1-14</strain>
    </source>
</reference>
<dbReference type="InterPro" id="IPR007627">
    <property type="entry name" value="RNA_pol_sigma70_r2"/>
</dbReference>
<dbReference type="EMBL" id="JAFEUC010000005">
    <property type="protein sequence ID" value="MBM7077121.1"/>
    <property type="molecule type" value="Genomic_DNA"/>
</dbReference>
<dbReference type="PANTHER" id="PTHR43133:SF52">
    <property type="entry name" value="ECF RNA POLYMERASE SIGMA FACTOR SIGL"/>
    <property type="match status" value="1"/>
</dbReference>
<organism evidence="8 9">
    <name type="scientific">Micromonospora humida</name>
    <dbReference type="NCBI Taxonomy" id="2809018"/>
    <lineage>
        <taxon>Bacteria</taxon>
        <taxon>Bacillati</taxon>
        <taxon>Actinomycetota</taxon>
        <taxon>Actinomycetes</taxon>
        <taxon>Micromonosporales</taxon>
        <taxon>Micromonosporaceae</taxon>
        <taxon>Micromonospora</taxon>
    </lineage>
</organism>
<accession>A0ABS2IRZ6</accession>
<keyword evidence="9" id="KW-1185">Reference proteome</keyword>
<feature type="domain" description="RNA polymerase sigma-70 region 2" evidence="6">
    <location>
        <begin position="16"/>
        <end position="86"/>
    </location>
</feature>
<dbReference type="InterPro" id="IPR036388">
    <property type="entry name" value="WH-like_DNA-bd_sf"/>
</dbReference>
<dbReference type="CDD" id="cd06171">
    <property type="entry name" value="Sigma70_r4"/>
    <property type="match status" value="1"/>
</dbReference>
<keyword evidence="3" id="KW-0731">Sigma factor</keyword>
<comment type="caution">
    <text evidence="8">The sequence shown here is derived from an EMBL/GenBank/DDBJ whole genome shotgun (WGS) entry which is preliminary data.</text>
</comment>
<keyword evidence="5" id="KW-0804">Transcription</keyword>
<sequence length="171" mass="18968">MMPTATAVDARMRELHRDNGGALLHYLRRLTPPASPCTAEDLLQETMLRAWRSRDRLPAGGEPQRRWLFTVARHLAVDAYRKRQRRPVEVDLAESDLPPSAHATADSAIAALTLRRAIGELGDAHRSVLLQLYVKGLSVDEVATLLDIPAGTVKSRAYYAVRHLRNALTGS</sequence>
<gene>
    <name evidence="8" type="ORF">JQX11_12255</name>
</gene>
<evidence type="ECO:0000256" key="3">
    <source>
        <dbReference type="ARBA" id="ARBA00023082"/>
    </source>
</evidence>
<dbReference type="SUPFAM" id="SSF88659">
    <property type="entry name" value="Sigma3 and sigma4 domains of RNA polymerase sigma factors"/>
    <property type="match status" value="1"/>
</dbReference>
<protein>
    <submittedName>
        <fullName evidence="8">Sigma-70 family RNA polymerase sigma factor</fullName>
    </submittedName>
</protein>
<proteinExistence type="inferred from homology"/>
<dbReference type="NCBIfam" id="TIGR02937">
    <property type="entry name" value="sigma70-ECF"/>
    <property type="match status" value="1"/>
</dbReference>
<dbReference type="Pfam" id="PF04545">
    <property type="entry name" value="Sigma70_r4"/>
    <property type="match status" value="1"/>
</dbReference>
<evidence type="ECO:0000259" key="7">
    <source>
        <dbReference type="Pfam" id="PF04545"/>
    </source>
</evidence>
<dbReference type="SUPFAM" id="SSF88946">
    <property type="entry name" value="Sigma2 domain of RNA polymerase sigma factors"/>
    <property type="match status" value="1"/>
</dbReference>
<name>A0ABS2IRZ6_9ACTN</name>
<dbReference type="Pfam" id="PF04542">
    <property type="entry name" value="Sigma70_r2"/>
    <property type="match status" value="1"/>
</dbReference>
<dbReference type="InterPro" id="IPR013325">
    <property type="entry name" value="RNA_pol_sigma_r2"/>
</dbReference>
<keyword evidence="2" id="KW-0805">Transcription regulation</keyword>
<evidence type="ECO:0000256" key="2">
    <source>
        <dbReference type="ARBA" id="ARBA00023015"/>
    </source>
</evidence>
<feature type="domain" description="RNA polymerase sigma-70 region 4" evidence="7">
    <location>
        <begin position="117"/>
        <end position="166"/>
    </location>
</feature>
<dbReference type="RefSeq" id="WP_204925102.1">
    <property type="nucleotide sequence ID" value="NZ_JAFEUC010000005.1"/>
</dbReference>
<evidence type="ECO:0000256" key="5">
    <source>
        <dbReference type="ARBA" id="ARBA00023163"/>
    </source>
</evidence>